<evidence type="ECO:0000256" key="2">
    <source>
        <dbReference type="ARBA" id="ARBA00022729"/>
    </source>
</evidence>
<organism evidence="8 9">
    <name type="scientific">Turnera subulata</name>
    <dbReference type="NCBI Taxonomy" id="218843"/>
    <lineage>
        <taxon>Eukaryota</taxon>
        <taxon>Viridiplantae</taxon>
        <taxon>Streptophyta</taxon>
        <taxon>Embryophyta</taxon>
        <taxon>Tracheophyta</taxon>
        <taxon>Spermatophyta</taxon>
        <taxon>Magnoliopsida</taxon>
        <taxon>eudicotyledons</taxon>
        <taxon>Gunneridae</taxon>
        <taxon>Pentapetalae</taxon>
        <taxon>rosids</taxon>
        <taxon>fabids</taxon>
        <taxon>Malpighiales</taxon>
        <taxon>Passifloraceae</taxon>
        <taxon>Turnera</taxon>
    </lineage>
</organism>
<dbReference type="PANTHER" id="PTHR47976">
    <property type="entry name" value="G-TYPE LECTIN S-RECEPTOR-LIKE SERINE/THREONINE-PROTEIN KINASE SD2-5"/>
    <property type="match status" value="1"/>
</dbReference>
<feature type="chain" id="PRO_5040161936" description="Bulb-type lectin domain-containing protein" evidence="5">
    <location>
        <begin position="18"/>
        <end position="599"/>
    </location>
</feature>
<dbReference type="InterPro" id="IPR036426">
    <property type="entry name" value="Bulb-type_lectin_dom_sf"/>
</dbReference>
<reference evidence="8" key="2">
    <citation type="journal article" date="2023" name="Plants (Basel)">
        <title>Annotation of the Turnera subulata (Passifloraceae) Draft Genome Reveals the S-Locus Evolved after the Divergence of Turneroideae from Passifloroideae in a Stepwise Manner.</title>
        <authorList>
            <person name="Henning P.M."/>
            <person name="Roalson E.H."/>
            <person name="Mir W."/>
            <person name="McCubbin A.G."/>
            <person name="Shore J.S."/>
        </authorList>
    </citation>
    <scope>NUCLEOTIDE SEQUENCE</scope>
    <source>
        <strain evidence="8">F60SS</strain>
    </source>
</reference>
<dbReference type="SUPFAM" id="SSF56112">
    <property type="entry name" value="Protein kinase-like (PK-like)"/>
    <property type="match status" value="1"/>
</dbReference>
<dbReference type="InterPro" id="IPR011009">
    <property type="entry name" value="Kinase-like_dom_sf"/>
</dbReference>
<protein>
    <recommendedName>
        <fullName evidence="10">Bulb-type lectin domain-containing protein</fullName>
    </recommendedName>
</protein>
<keyword evidence="1" id="KW-0245">EGF-like domain</keyword>
<evidence type="ECO:0000259" key="7">
    <source>
        <dbReference type="PROSITE" id="PS50927"/>
    </source>
</evidence>
<dbReference type="SMART" id="SM00220">
    <property type="entry name" value="S_TKc"/>
    <property type="match status" value="1"/>
</dbReference>
<comment type="caution">
    <text evidence="8">The sequence shown here is derived from an EMBL/GenBank/DDBJ whole genome shotgun (WGS) entry which is preliminary data.</text>
</comment>
<dbReference type="InterPro" id="IPR000719">
    <property type="entry name" value="Prot_kinase_dom"/>
</dbReference>
<dbReference type="SUPFAM" id="SSF51110">
    <property type="entry name" value="alpha-D-mannose-specific plant lectins"/>
    <property type="match status" value="1"/>
</dbReference>
<keyword evidence="2 5" id="KW-0732">Signal</keyword>
<dbReference type="CDD" id="cd00028">
    <property type="entry name" value="B_lectin"/>
    <property type="match status" value="1"/>
</dbReference>
<dbReference type="OrthoDB" id="1930390at2759"/>
<dbReference type="InterPro" id="IPR001480">
    <property type="entry name" value="Bulb-type_lectin_dom"/>
</dbReference>
<feature type="domain" description="Bulb-type lectin" evidence="7">
    <location>
        <begin position="23"/>
        <end position="140"/>
    </location>
</feature>
<dbReference type="InterPro" id="IPR051343">
    <property type="entry name" value="G-type_lectin_kinases/EP1-like"/>
</dbReference>
<evidence type="ECO:0000256" key="1">
    <source>
        <dbReference type="ARBA" id="ARBA00022536"/>
    </source>
</evidence>
<feature type="signal peptide" evidence="5">
    <location>
        <begin position="1"/>
        <end position="17"/>
    </location>
</feature>
<evidence type="ECO:0000256" key="3">
    <source>
        <dbReference type="ARBA" id="ARBA00023157"/>
    </source>
</evidence>
<dbReference type="Pfam" id="PF01453">
    <property type="entry name" value="B_lectin"/>
    <property type="match status" value="1"/>
</dbReference>
<dbReference type="GO" id="GO:0004672">
    <property type="term" value="F:protein kinase activity"/>
    <property type="evidence" value="ECO:0007669"/>
    <property type="project" value="InterPro"/>
</dbReference>
<keyword evidence="9" id="KW-1185">Reference proteome</keyword>
<evidence type="ECO:0000313" key="8">
    <source>
        <dbReference type="EMBL" id="KAJ4848110.1"/>
    </source>
</evidence>
<evidence type="ECO:0000259" key="6">
    <source>
        <dbReference type="PROSITE" id="PS50011"/>
    </source>
</evidence>
<dbReference type="Pfam" id="PF00069">
    <property type="entry name" value="Pkinase"/>
    <property type="match status" value="1"/>
</dbReference>
<gene>
    <name evidence="8" type="ORF">Tsubulata_046067</name>
</gene>
<keyword evidence="3" id="KW-1015">Disulfide bond</keyword>
<evidence type="ECO:0000256" key="5">
    <source>
        <dbReference type="SAM" id="SignalP"/>
    </source>
</evidence>
<evidence type="ECO:0000256" key="4">
    <source>
        <dbReference type="ARBA" id="ARBA00023180"/>
    </source>
</evidence>
<dbReference type="Gene3D" id="1.10.510.10">
    <property type="entry name" value="Transferase(Phosphotransferase) domain 1"/>
    <property type="match status" value="1"/>
</dbReference>
<dbReference type="EMBL" id="JAKUCV010000997">
    <property type="protein sequence ID" value="KAJ4848110.1"/>
    <property type="molecule type" value="Genomic_DNA"/>
</dbReference>
<name>A0A9Q0GDM1_9ROSI</name>
<sequence>MALFAILLLTLFPSLQSNFAIANITLSSSLTTKENSFWPSDSGDFAFGFRQLNTSNLYLLAIWFNKIPDRTIVWYANGDNPAPEGSKVELTASNLALSDPKGLILWEAKPGTSISHAALLDTGNFVLAGNNSGYLWESFKNPTDTILPTQTMDLGAKLSSRLTETNFSKGRFELDFSNGSLQLNPIAWPSDFQYDPYYTSQTYDVNPSQSGSQLVFNESANIYIVRANGDIAQLPSWGTVNYSAGYYYRATLGFDGLFTEYSHPKNSTSNQGWLSLLSVPPNLCTSFFGNTIGSGACGFNSYCLIQENRRPTCDCPPGYVFLDPNNQFGGCKPTFPQGCGLDDDSTNPEELYDIRPFRGVDWPQSDYEKLAPYNQTQCETACLHDCACAVAIFESNKCWKKRFPLSNGWYQTGGTSTVLFKVRKGVPASGYPGPGGVGTIEKARISDFGLAKLLLSDQTRTQTMIRGTRGYVAPEWFKNVPITAKVDVYSFGVMLLEIICCRRSVAMEEEAEERAILTDWAYDCYVAGRFDLLVDNDEVAMDDKERLQKWVSIAIWCIQEDPSRRPNAKMVMAMMEGFVEVPVLTFRPFSFSSSFEVNT</sequence>
<evidence type="ECO:0008006" key="10">
    <source>
        <dbReference type="Google" id="ProtNLM"/>
    </source>
</evidence>
<dbReference type="PROSITE" id="PS50927">
    <property type="entry name" value="BULB_LECTIN"/>
    <property type="match status" value="1"/>
</dbReference>
<dbReference type="PANTHER" id="PTHR47976:SF78">
    <property type="entry name" value="RECEPTOR-LIKE SERINE_THREONINE-PROTEIN KINASE"/>
    <property type="match status" value="1"/>
</dbReference>
<dbReference type="AlphaFoldDB" id="A0A9Q0GDM1"/>
<dbReference type="Proteomes" id="UP001141552">
    <property type="component" value="Unassembled WGS sequence"/>
</dbReference>
<dbReference type="GO" id="GO:0005524">
    <property type="term" value="F:ATP binding"/>
    <property type="evidence" value="ECO:0007669"/>
    <property type="project" value="InterPro"/>
</dbReference>
<proteinExistence type="predicted"/>
<dbReference type="SMART" id="SM00108">
    <property type="entry name" value="B_lectin"/>
    <property type="match status" value="1"/>
</dbReference>
<keyword evidence="4" id="KW-0325">Glycoprotein</keyword>
<accession>A0A9Q0GDM1</accession>
<dbReference type="FunFam" id="2.90.10.10:FF:000013">
    <property type="entry name" value="G-type lectin S-receptor-like serine/threonine-protein kinase LECRK1"/>
    <property type="match status" value="1"/>
</dbReference>
<reference evidence="8" key="1">
    <citation type="submission" date="2022-02" db="EMBL/GenBank/DDBJ databases">
        <authorList>
            <person name="Henning P.M."/>
            <person name="McCubbin A.G."/>
            <person name="Shore J.S."/>
        </authorList>
    </citation>
    <scope>NUCLEOTIDE SEQUENCE</scope>
    <source>
        <strain evidence="8">F60SS</strain>
        <tissue evidence="8">Leaves</tissue>
    </source>
</reference>
<feature type="domain" description="Protein kinase" evidence="6">
    <location>
        <begin position="172"/>
        <end position="579"/>
    </location>
</feature>
<dbReference type="Gene3D" id="2.90.10.10">
    <property type="entry name" value="Bulb-type lectin domain"/>
    <property type="match status" value="2"/>
</dbReference>
<dbReference type="PROSITE" id="PS50011">
    <property type="entry name" value="PROTEIN_KINASE_DOM"/>
    <property type="match status" value="1"/>
</dbReference>
<evidence type="ECO:0000313" key="9">
    <source>
        <dbReference type="Proteomes" id="UP001141552"/>
    </source>
</evidence>